<sequence>MTIKQKHATQWVESPLVILAVSAPLAVVIGVLPLTWTYSPALACAIALVLLAALAITVKYAPNRK</sequence>
<dbReference type="AlphaFoldDB" id="A0A1G7PUN8"/>
<keyword evidence="1" id="KW-0812">Transmembrane</keyword>
<feature type="transmembrane region" description="Helical" evidence="1">
    <location>
        <begin position="38"/>
        <end position="58"/>
    </location>
</feature>
<proteinExistence type="predicted"/>
<accession>A0A1G7PUN8</accession>
<dbReference type="STRING" id="200378.SAMN05216553_10482"/>
<protein>
    <submittedName>
        <fullName evidence="2">Uncharacterized protein</fullName>
    </submittedName>
</protein>
<evidence type="ECO:0000313" key="3">
    <source>
        <dbReference type="Proteomes" id="UP000199623"/>
    </source>
</evidence>
<keyword evidence="1" id="KW-0472">Membrane</keyword>
<reference evidence="3" key="1">
    <citation type="submission" date="2016-10" db="EMBL/GenBank/DDBJ databases">
        <authorList>
            <person name="Varghese N."/>
            <person name="Submissions S."/>
        </authorList>
    </citation>
    <scope>NUCLEOTIDE SEQUENCE [LARGE SCALE GENOMIC DNA]</scope>
    <source>
        <strain evidence="3">CGMCC 4.3506</strain>
    </source>
</reference>
<keyword evidence="3" id="KW-1185">Reference proteome</keyword>
<dbReference type="Proteomes" id="UP000199623">
    <property type="component" value="Unassembled WGS sequence"/>
</dbReference>
<name>A0A1G7PUN8_9PSEU</name>
<organism evidence="2 3">
    <name type="scientific">Lentzea fradiae</name>
    <dbReference type="NCBI Taxonomy" id="200378"/>
    <lineage>
        <taxon>Bacteria</taxon>
        <taxon>Bacillati</taxon>
        <taxon>Actinomycetota</taxon>
        <taxon>Actinomycetes</taxon>
        <taxon>Pseudonocardiales</taxon>
        <taxon>Pseudonocardiaceae</taxon>
        <taxon>Lentzea</taxon>
    </lineage>
</organism>
<feature type="transmembrane region" description="Helical" evidence="1">
    <location>
        <begin position="12"/>
        <end position="32"/>
    </location>
</feature>
<keyword evidence="1" id="KW-1133">Transmembrane helix</keyword>
<evidence type="ECO:0000313" key="2">
    <source>
        <dbReference type="EMBL" id="SDF89925.1"/>
    </source>
</evidence>
<evidence type="ECO:0000256" key="1">
    <source>
        <dbReference type="SAM" id="Phobius"/>
    </source>
</evidence>
<dbReference type="EMBL" id="FNCC01000004">
    <property type="protein sequence ID" value="SDF89925.1"/>
    <property type="molecule type" value="Genomic_DNA"/>
</dbReference>
<gene>
    <name evidence="2" type="ORF">SAMN05216553_10482</name>
</gene>